<reference evidence="1" key="2">
    <citation type="journal article" date="2015" name="Data Brief">
        <title>Shoot transcriptome of the giant reed, Arundo donax.</title>
        <authorList>
            <person name="Barrero R.A."/>
            <person name="Guerrero F.D."/>
            <person name="Moolhuijzen P."/>
            <person name="Goolsby J.A."/>
            <person name="Tidwell J."/>
            <person name="Bellgard S.E."/>
            <person name="Bellgard M.I."/>
        </authorList>
    </citation>
    <scope>NUCLEOTIDE SEQUENCE</scope>
    <source>
        <tissue evidence="1">Shoot tissue taken approximately 20 cm above the soil surface</tissue>
    </source>
</reference>
<name>A0A0A9CJY3_ARUDO</name>
<dbReference type="EMBL" id="GBRH01226053">
    <property type="protein sequence ID" value="JAD71842.1"/>
    <property type="molecule type" value="Transcribed_RNA"/>
</dbReference>
<organism evidence="1">
    <name type="scientific">Arundo donax</name>
    <name type="common">Giant reed</name>
    <name type="synonym">Donax arundinaceus</name>
    <dbReference type="NCBI Taxonomy" id="35708"/>
    <lineage>
        <taxon>Eukaryota</taxon>
        <taxon>Viridiplantae</taxon>
        <taxon>Streptophyta</taxon>
        <taxon>Embryophyta</taxon>
        <taxon>Tracheophyta</taxon>
        <taxon>Spermatophyta</taxon>
        <taxon>Magnoliopsida</taxon>
        <taxon>Liliopsida</taxon>
        <taxon>Poales</taxon>
        <taxon>Poaceae</taxon>
        <taxon>PACMAD clade</taxon>
        <taxon>Arundinoideae</taxon>
        <taxon>Arundineae</taxon>
        <taxon>Arundo</taxon>
    </lineage>
</organism>
<proteinExistence type="predicted"/>
<protein>
    <submittedName>
        <fullName evidence="1">Uncharacterized protein</fullName>
    </submittedName>
</protein>
<sequence length="40" mass="4476">MKNVYPMNHARDARLHTRSGAAFVLDPNTLYALNSTKLST</sequence>
<evidence type="ECO:0000313" key="1">
    <source>
        <dbReference type="EMBL" id="JAD71842.1"/>
    </source>
</evidence>
<accession>A0A0A9CJY3</accession>
<dbReference type="AlphaFoldDB" id="A0A0A9CJY3"/>
<reference evidence="1" key="1">
    <citation type="submission" date="2014-09" db="EMBL/GenBank/DDBJ databases">
        <authorList>
            <person name="Magalhaes I.L.F."/>
            <person name="Oliveira U."/>
            <person name="Santos F.R."/>
            <person name="Vidigal T.H.D.A."/>
            <person name="Brescovit A.D."/>
            <person name="Santos A.J."/>
        </authorList>
    </citation>
    <scope>NUCLEOTIDE SEQUENCE</scope>
    <source>
        <tissue evidence="1">Shoot tissue taken approximately 20 cm above the soil surface</tissue>
    </source>
</reference>